<evidence type="ECO:0000256" key="9">
    <source>
        <dbReference type="ARBA" id="ARBA00024849"/>
    </source>
</evidence>
<keyword evidence="6" id="KW-0143">Chaperone</keyword>
<comment type="caution">
    <text evidence="14">The sequence shown here is derived from an EMBL/GenBank/DDBJ whole genome shotgun (WGS) entry which is preliminary data.</text>
</comment>
<protein>
    <recommendedName>
        <fullName evidence="11">Peptidyl-prolyl cis-trans isomerase</fullName>
        <ecNumber evidence="11">5.2.1.8</ecNumber>
    </recommendedName>
</protein>
<comment type="function">
    <text evidence="9">Involved in protein export. Acts as a chaperone by maintaining the newly synthesized protein in an open conformation. Functions as a peptidyl-prolyl cis-trans isomerase.</text>
</comment>
<evidence type="ECO:0000256" key="4">
    <source>
        <dbReference type="ARBA" id="ARBA00022618"/>
    </source>
</evidence>
<dbReference type="GO" id="GO:0005737">
    <property type="term" value="C:cytoplasm"/>
    <property type="evidence" value="ECO:0007669"/>
    <property type="project" value="UniProtKB-SubCell"/>
</dbReference>
<dbReference type="InterPro" id="IPR037041">
    <property type="entry name" value="Trigger_fac_C_sf"/>
</dbReference>
<reference evidence="14 15" key="1">
    <citation type="submission" date="2015-11" db="EMBL/GenBank/DDBJ databases">
        <title>Butyribacter intestini gen. nov., sp. nov., a butyric acid-producing bacterium of the family Lachnospiraceae isolated from the human faeces.</title>
        <authorList>
            <person name="Zou Y."/>
            <person name="Xue W."/>
            <person name="Luo G."/>
            <person name="Lv M."/>
        </authorList>
    </citation>
    <scope>NUCLEOTIDE SEQUENCE [LARGE SCALE GENOMIC DNA]</scope>
    <source>
        <strain evidence="14 15">ACET-33324</strain>
    </source>
</reference>
<evidence type="ECO:0000256" key="12">
    <source>
        <dbReference type="SAM" id="SignalP"/>
    </source>
</evidence>
<feature type="chain" id="PRO_5038968548" description="Peptidyl-prolyl cis-trans isomerase" evidence="12">
    <location>
        <begin position="20"/>
        <end position="281"/>
    </location>
</feature>
<keyword evidence="12" id="KW-0732">Signal</keyword>
<dbReference type="OrthoDB" id="9767721at2"/>
<accession>A0A0V8QHA2</accession>
<proteinExistence type="inferred from homology"/>
<keyword evidence="7 10" id="KW-0413">Isomerase</keyword>
<dbReference type="RefSeq" id="WP_058351849.1">
    <property type="nucleotide sequence ID" value="NZ_CABMMD010000068.1"/>
</dbReference>
<dbReference type="EMBL" id="LNAM01000068">
    <property type="protein sequence ID" value="KSV59957.1"/>
    <property type="molecule type" value="Genomic_DNA"/>
</dbReference>
<evidence type="ECO:0000256" key="2">
    <source>
        <dbReference type="ARBA" id="ARBA00004496"/>
    </source>
</evidence>
<dbReference type="PROSITE" id="PS51257">
    <property type="entry name" value="PROKAR_LIPOPROTEIN"/>
    <property type="match status" value="1"/>
</dbReference>
<sequence length="281" mass="31039">MKKKLLLLAALLCTSMALSGCGSKKTTQIKTDYNLDKCITLGTYSGIEKEAVGDTVKEGDTVNIDFVGKKDGEAFEGGTGNSDLMIGSGQFIPGFEEGLIGVKIGDTVDLDLTFPEEYPNNPELAGQAVVFTVTVNSIVEDEDAVWKTAIENATVKEYPESEMENAYTNMENYYKNMAGYYQMEYADFLAQLSTSEDTFREDLKEAAQASVKEKLVALAIVETEGLEISDKEYEEKTAEYVKNYGFESKEAMIKAVTEDALMEQMLMEKARQFVLDNAVTK</sequence>
<keyword evidence="8" id="KW-0131">Cell cycle</keyword>
<dbReference type="InterPro" id="IPR046357">
    <property type="entry name" value="PPIase_dom_sf"/>
</dbReference>
<organism evidence="14 15">
    <name type="scientific">Acetivibrio ethanolgignens</name>
    <dbReference type="NCBI Taxonomy" id="290052"/>
    <lineage>
        <taxon>Bacteria</taxon>
        <taxon>Bacillati</taxon>
        <taxon>Bacillota</taxon>
        <taxon>Clostridia</taxon>
        <taxon>Eubacteriales</taxon>
        <taxon>Oscillospiraceae</taxon>
        <taxon>Acetivibrio</taxon>
    </lineage>
</organism>
<comment type="similarity">
    <text evidence="3">Belongs to the FKBP-type PPIase family. Tig subfamily.</text>
</comment>
<dbReference type="STRING" id="290052.ASU35_07410"/>
<evidence type="ECO:0000313" key="14">
    <source>
        <dbReference type="EMBL" id="KSV59957.1"/>
    </source>
</evidence>
<keyword evidence="5 10" id="KW-0697">Rotamase</keyword>
<dbReference type="GO" id="GO:0003755">
    <property type="term" value="F:peptidyl-prolyl cis-trans isomerase activity"/>
    <property type="evidence" value="ECO:0007669"/>
    <property type="project" value="UniProtKB-UniRule"/>
</dbReference>
<keyword evidence="15" id="KW-1185">Reference proteome</keyword>
<evidence type="ECO:0000256" key="11">
    <source>
        <dbReference type="RuleBase" id="RU003915"/>
    </source>
</evidence>
<dbReference type="InterPro" id="IPR027304">
    <property type="entry name" value="Trigger_fact/SurA_dom_sf"/>
</dbReference>
<dbReference type="Gene3D" id="3.10.50.40">
    <property type="match status" value="1"/>
</dbReference>
<dbReference type="GO" id="GO:0006457">
    <property type="term" value="P:protein folding"/>
    <property type="evidence" value="ECO:0007669"/>
    <property type="project" value="InterPro"/>
</dbReference>
<dbReference type="SUPFAM" id="SSF109998">
    <property type="entry name" value="Triger factor/SurA peptide-binding domain-like"/>
    <property type="match status" value="1"/>
</dbReference>
<dbReference type="Proteomes" id="UP000054874">
    <property type="component" value="Unassembled WGS sequence"/>
</dbReference>
<evidence type="ECO:0000256" key="3">
    <source>
        <dbReference type="ARBA" id="ARBA00005464"/>
    </source>
</evidence>
<dbReference type="InterPro" id="IPR001179">
    <property type="entry name" value="PPIase_FKBP_dom"/>
</dbReference>
<gene>
    <name evidence="14" type="ORF">ASU35_07410</name>
</gene>
<dbReference type="InterPro" id="IPR008880">
    <property type="entry name" value="Trigger_fac_C"/>
</dbReference>
<evidence type="ECO:0000256" key="7">
    <source>
        <dbReference type="ARBA" id="ARBA00023235"/>
    </source>
</evidence>
<comment type="subcellular location">
    <subcellularLocation>
        <location evidence="2">Cytoplasm</location>
    </subcellularLocation>
</comment>
<dbReference type="Gene3D" id="1.10.3120.10">
    <property type="entry name" value="Trigger factor, C-terminal domain"/>
    <property type="match status" value="1"/>
</dbReference>
<evidence type="ECO:0000313" key="15">
    <source>
        <dbReference type="Proteomes" id="UP000054874"/>
    </source>
</evidence>
<evidence type="ECO:0000256" key="10">
    <source>
        <dbReference type="PROSITE-ProRule" id="PRU00277"/>
    </source>
</evidence>
<dbReference type="GO" id="GO:0015031">
    <property type="term" value="P:protein transport"/>
    <property type="evidence" value="ECO:0007669"/>
    <property type="project" value="InterPro"/>
</dbReference>
<comment type="catalytic activity">
    <reaction evidence="1 10 11">
        <text>[protein]-peptidylproline (omega=180) = [protein]-peptidylproline (omega=0)</text>
        <dbReference type="Rhea" id="RHEA:16237"/>
        <dbReference type="Rhea" id="RHEA-COMP:10747"/>
        <dbReference type="Rhea" id="RHEA-COMP:10748"/>
        <dbReference type="ChEBI" id="CHEBI:83833"/>
        <dbReference type="ChEBI" id="CHEBI:83834"/>
        <dbReference type="EC" id="5.2.1.8"/>
    </reaction>
</comment>
<keyword evidence="4" id="KW-0132">Cell division</keyword>
<dbReference type="FunFam" id="3.10.50.40:FF:000001">
    <property type="entry name" value="Trigger factor"/>
    <property type="match status" value="1"/>
</dbReference>
<dbReference type="AlphaFoldDB" id="A0A0V8QHA2"/>
<dbReference type="EC" id="5.2.1.8" evidence="11"/>
<feature type="signal peptide" evidence="12">
    <location>
        <begin position="1"/>
        <end position="19"/>
    </location>
</feature>
<dbReference type="Pfam" id="PF05698">
    <property type="entry name" value="Trigger_C"/>
    <property type="match status" value="1"/>
</dbReference>
<dbReference type="Pfam" id="PF00254">
    <property type="entry name" value="FKBP_C"/>
    <property type="match status" value="1"/>
</dbReference>
<evidence type="ECO:0000256" key="6">
    <source>
        <dbReference type="ARBA" id="ARBA00023186"/>
    </source>
</evidence>
<evidence type="ECO:0000259" key="13">
    <source>
        <dbReference type="PROSITE" id="PS50059"/>
    </source>
</evidence>
<evidence type="ECO:0000256" key="1">
    <source>
        <dbReference type="ARBA" id="ARBA00000971"/>
    </source>
</evidence>
<evidence type="ECO:0000256" key="8">
    <source>
        <dbReference type="ARBA" id="ARBA00023306"/>
    </source>
</evidence>
<evidence type="ECO:0000256" key="5">
    <source>
        <dbReference type="ARBA" id="ARBA00023110"/>
    </source>
</evidence>
<feature type="domain" description="PPIase FKBP-type" evidence="13">
    <location>
        <begin position="59"/>
        <end position="118"/>
    </location>
</feature>
<dbReference type="PROSITE" id="PS50059">
    <property type="entry name" value="FKBP_PPIASE"/>
    <property type="match status" value="1"/>
</dbReference>
<dbReference type="GO" id="GO:0051301">
    <property type="term" value="P:cell division"/>
    <property type="evidence" value="ECO:0007669"/>
    <property type="project" value="UniProtKB-KW"/>
</dbReference>
<dbReference type="SUPFAM" id="SSF54534">
    <property type="entry name" value="FKBP-like"/>
    <property type="match status" value="1"/>
</dbReference>
<name>A0A0V8QHA2_9FIRM</name>